<accession>A0ABZ3D5H1</accession>
<dbReference type="EMBL" id="CP152276">
    <property type="protein sequence ID" value="XAE42781.1"/>
    <property type="molecule type" value="Genomic_DNA"/>
</dbReference>
<sequence length="82" mass="8792">MVLAGCAQDAAMMRFARERAALLSVTCVVHEAVPERLVLEVSGPEALVGAFEMACRLGPPGCLAPDILCESEWGESEWEDEA</sequence>
<gene>
    <name evidence="1" type="ORF">AAC691_21535</name>
</gene>
<evidence type="ECO:0000313" key="2">
    <source>
        <dbReference type="Proteomes" id="UP001449795"/>
    </source>
</evidence>
<organism evidence="1 2">
    <name type="scientific">Nguyenibacter vanlangensis</name>
    <dbReference type="NCBI Taxonomy" id="1216886"/>
    <lineage>
        <taxon>Bacteria</taxon>
        <taxon>Pseudomonadati</taxon>
        <taxon>Pseudomonadota</taxon>
        <taxon>Alphaproteobacteria</taxon>
        <taxon>Acetobacterales</taxon>
        <taxon>Acetobacteraceae</taxon>
        <taxon>Nguyenibacter</taxon>
    </lineage>
</organism>
<proteinExistence type="predicted"/>
<name>A0ABZ3D5H1_9PROT</name>
<reference evidence="1 2" key="1">
    <citation type="submission" date="2024-04" db="EMBL/GenBank/DDBJ databases">
        <title>Complete genome sequence of Nguyenibacter vanlangesis HBCM-1154, a strain capable of nitrogen fixation, IAA production, and phosphorus solubilization isolated from sugarcane soil.</title>
        <authorList>
            <person name="MY HANH P."/>
        </authorList>
    </citation>
    <scope>NUCLEOTIDE SEQUENCE [LARGE SCALE GENOMIC DNA]</scope>
    <source>
        <strain evidence="1 2">HBCM 1154</strain>
    </source>
</reference>
<dbReference type="Proteomes" id="UP001449795">
    <property type="component" value="Chromosome"/>
</dbReference>
<protein>
    <recommendedName>
        <fullName evidence="3">Acylphosphatase-like domain-containing protein</fullName>
    </recommendedName>
</protein>
<evidence type="ECO:0008006" key="3">
    <source>
        <dbReference type="Google" id="ProtNLM"/>
    </source>
</evidence>
<evidence type="ECO:0000313" key="1">
    <source>
        <dbReference type="EMBL" id="XAE42781.1"/>
    </source>
</evidence>
<dbReference type="RefSeq" id="WP_342628418.1">
    <property type="nucleotide sequence ID" value="NZ_CP152276.1"/>
</dbReference>
<keyword evidence="2" id="KW-1185">Reference proteome</keyword>